<proteinExistence type="predicted"/>
<dbReference type="AlphaFoldDB" id="A0A6A5W593"/>
<name>A0A6A5W593_9PLEO</name>
<dbReference type="EMBL" id="ML977795">
    <property type="protein sequence ID" value="KAF1992796.1"/>
    <property type="molecule type" value="Genomic_DNA"/>
</dbReference>
<organism evidence="1 2">
    <name type="scientific">Amniculicola lignicola CBS 123094</name>
    <dbReference type="NCBI Taxonomy" id="1392246"/>
    <lineage>
        <taxon>Eukaryota</taxon>
        <taxon>Fungi</taxon>
        <taxon>Dikarya</taxon>
        <taxon>Ascomycota</taxon>
        <taxon>Pezizomycotina</taxon>
        <taxon>Dothideomycetes</taxon>
        <taxon>Pleosporomycetidae</taxon>
        <taxon>Pleosporales</taxon>
        <taxon>Amniculicolaceae</taxon>
        <taxon>Amniculicola</taxon>
    </lineage>
</organism>
<dbReference type="OrthoDB" id="3659804at2759"/>
<reference evidence="1" key="1">
    <citation type="journal article" date="2020" name="Stud. Mycol.">
        <title>101 Dothideomycetes genomes: a test case for predicting lifestyles and emergence of pathogens.</title>
        <authorList>
            <person name="Haridas S."/>
            <person name="Albert R."/>
            <person name="Binder M."/>
            <person name="Bloem J."/>
            <person name="Labutti K."/>
            <person name="Salamov A."/>
            <person name="Andreopoulos B."/>
            <person name="Baker S."/>
            <person name="Barry K."/>
            <person name="Bills G."/>
            <person name="Bluhm B."/>
            <person name="Cannon C."/>
            <person name="Castanera R."/>
            <person name="Culley D."/>
            <person name="Daum C."/>
            <person name="Ezra D."/>
            <person name="Gonzalez J."/>
            <person name="Henrissat B."/>
            <person name="Kuo A."/>
            <person name="Liang C."/>
            <person name="Lipzen A."/>
            <person name="Lutzoni F."/>
            <person name="Magnuson J."/>
            <person name="Mondo S."/>
            <person name="Nolan M."/>
            <person name="Ohm R."/>
            <person name="Pangilinan J."/>
            <person name="Park H.-J."/>
            <person name="Ramirez L."/>
            <person name="Alfaro M."/>
            <person name="Sun H."/>
            <person name="Tritt A."/>
            <person name="Yoshinaga Y."/>
            <person name="Zwiers L.-H."/>
            <person name="Turgeon B."/>
            <person name="Goodwin S."/>
            <person name="Spatafora J."/>
            <person name="Crous P."/>
            <person name="Grigoriev I."/>
        </authorList>
    </citation>
    <scope>NUCLEOTIDE SEQUENCE</scope>
    <source>
        <strain evidence="1">CBS 123094</strain>
    </source>
</reference>
<keyword evidence="2" id="KW-1185">Reference proteome</keyword>
<dbReference type="Proteomes" id="UP000799779">
    <property type="component" value="Unassembled WGS sequence"/>
</dbReference>
<protein>
    <submittedName>
        <fullName evidence="1">Uncharacterized protein</fullName>
    </submittedName>
</protein>
<gene>
    <name evidence="1" type="ORF">P154DRAFT_583468</name>
</gene>
<evidence type="ECO:0000313" key="2">
    <source>
        <dbReference type="Proteomes" id="UP000799779"/>
    </source>
</evidence>
<sequence length="125" mass="13818">MVGPPGSNAIPAHPQSTALVTFEEMQQAVSRGCGAYFEAYVFATLFHLSHIIRSFEFAPVDGALDCSQDSTPNTSLESFGNRFWELNEQIRDDPHLGRCLLVPFDVKSTVSFSAEDQIYITTLSQ</sequence>
<accession>A0A6A5W593</accession>
<evidence type="ECO:0000313" key="1">
    <source>
        <dbReference type="EMBL" id="KAF1992796.1"/>
    </source>
</evidence>